<name>R4Z200_9ACTN</name>
<feature type="transmembrane region" description="Helical" evidence="5">
    <location>
        <begin position="143"/>
        <end position="165"/>
    </location>
</feature>
<evidence type="ECO:0000259" key="6">
    <source>
        <dbReference type="PROSITE" id="PS50801"/>
    </source>
</evidence>
<evidence type="ECO:0000256" key="5">
    <source>
        <dbReference type="SAM" id="Phobius"/>
    </source>
</evidence>
<dbReference type="HOGENOM" id="CLU_003182_13_1_11"/>
<dbReference type="EMBL" id="CANL01000005">
    <property type="protein sequence ID" value="CCM62637.1"/>
    <property type="molecule type" value="Genomic_DNA"/>
</dbReference>
<dbReference type="SUPFAM" id="SSF52091">
    <property type="entry name" value="SpoIIaa-like"/>
    <property type="match status" value="1"/>
</dbReference>
<dbReference type="PROSITE" id="PS50801">
    <property type="entry name" value="STAS"/>
    <property type="match status" value="1"/>
</dbReference>
<dbReference type="InterPro" id="IPR011547">
    <property type="entry name" value="SLC26A/SulP_dom"/>
</dbReference>
<feature type="transmembrane region" description="Helical" evidence="5">
    <location>
        <begin position="83"/>
        <end position="100"/>
    </location>
</feature>
<proteinExistence type="predicted"/>
<organism evidence="7 8">
    <name type="scientific">Candidatus Neomicrothrix parvicella RN1</name>
    <dbReference type="NCBI Taxonomy" id="1229780"/>
    <lineage>
        <taxon>Bacteria</taxon>
        <taxon>Bacillati</taxon>
        <taxon>Actinomycetota</taxon>
        <taxon>Acidimicrobiia</taxon>
        <taxon>Acidimicrobiales</taxon>
        <taxon>Microthrixaceae</taxon>
        <taxon>Candidatus Neomicrothrix</taxon>
    </lineage>
</organism>
<dbReference type="InterPro" id="IPR036513">
    <property type="entry name" value="STAS_dom_sf"/>
</dbReference>
<feature type="transmembrane region" description="Helical" evidence="5">
    <location>
        <begin position="394"/>
        <end position="419"/>
    </location>
</feature>
<keyword evidence="8" id="KW-1185">Reference proteome</keyword>
<keyword evidence="2 5" id="KW-0812">Transmembrane</keyword>
<dbReference type="Gene3D" id="3.30.750.24">
    <property type="entry name" value="STAS domain"/>
    <property type="match status" value="1"/>
</dbReference>
<evidence type="ECO:0000313" key="7">
    <source>
        <dbReference type="EMBL" id="CCM62637.1"/>
    </source>
</evidence>
<protein>
    <submittedName>
        <fullName evidence="7">Putative SulP family transporter</fullName>
    </submittedName>
</protein>
<dbReference type="Pfam" id="PF01740">
    <property type="entry name" value="STAS"/>
    <property type="match status" value="1"/>
</dbReference>
<reference evidence="7 8" key="1">
    <citation type="journal article" date="2013" name="ISME J.">
        <title>Metabolic model for the filamentous 'Candidatus Microthrix parvicella' based on genomic and metagenomic analyses.</title>
        <authorList>
            <person name="Jon McIlroy S."/>
            <person name="Kristiansen R."/>
            <person name="Albertsen M."/>
            <person name="Michael Karst S."/>
            <person name="Rossetti S."/>
            <person name="Lund Nielsen J."/>
            <person name="Tandoi V."/>
            <person name="James Seviour R."/>
            <person name="Nielsen P.H."/>
        </authorList>
    </citation>
    <scope>NUCLEOTIDE SEQUENCE [LARGE SCALE GENOMIC DNA]</scope>
    <source>
        <strain evidence="7 8">RN1</strain>
    </source>
</reference>
<dbReference type="PANTHER" id="PTHR11814">
    <property type="entry name" value="SULFATE TRANSPORTER"/>
    <property type="match status" value="1"/>
</dbReference>
<evidence type="ECO:0000313" key="8">
    <source>
        <dbReference type="Proteomes" id="UP000018291"/>
    </source>
</evidence>
<comment type="subcellular location">
    <subcellularLocation>
        <location evidence="1">Membrane</location>
        <topology evidence="1">Multi-pass membrane protein</topology>
    </subcellularLocation>
</comment>
<dbReference type="InterPro" id="IPR001902">
    <property type="entry name" value="SLC26A/SulP_fam"/>
</dbReference>
<evidence type="ECO:0000256" key="2">
    <source>
        <dbReference type="ARBA" id="ARBA00022692"/>
    </source>
</evidence>
<evidence type="ECO:0000256" key="1">
    <source>
        <dbReference type="ARBA" id="ARBA00004141"/>
    </source>
</evidence>
<keyword evidence="3 5" id="KW-1133">Transmembrane helix</keyword>
<feature type="transmembrane region" description="Helical" evidence="5">
    <location>
        <begin position="356"/>
        <end position="374"/>
    </location>
</feature>
<dbReference type="eggNOG" id="COG0659">
    <property type="taxonomic scope" value="Bacteria"/>
</dbReference>
<feature type="transmembrane region" description="Helical" evidence="5">
    <location>
        <begin position="331"/>
        <end position="350"/>
    </location>
</feature>
<feature type="transmembrane region" description="Helical" evidence="5">
    <location>
        <begin position="254"/>
        <end position="274"/>
    </location>
</feature>
<feature type="transmembrane region" description="Helical" evidence="5">
    <location>
        <begin position="185"/>
        <end position="204"/>
    </location>
</feature>
<feature type="domain" description="STAS" evidence="6">
    <location>
        <begin position="454"/>
        <end position="563"/>
    </location>
</feature>
<sequence length="577" mass="59265">MGRLMTEGGRPAPRLAVKRWWSSIRPSDRGALRTDAVAGLPVAIGGVPDGMAASVLAGVNPVHGLYASLVAPIAGGMTSSTRLMVVTTTSAAALAAGSSLAPVDPTKRTEALFLLTLLAGAIMVAAGLLRLGRYTRFVSHSVMTGFLTGVAVNILFSQLNYLTGVPSEGGVALRRAIHVVTHPGLFDWPTLVTGLVAIAILLALRRGPVASYASIVALAVPTIALQILGTAGVVRVGDVGEIPAGLPLPHLPSLSAFSLDVVAGAFAVAAIVLVQGAGVSESAPNPDGTAADPNRDFIAQGAGNLAAGLYRGQPVGGSVGQTALNRSAGAVGRWASVAAGVWMLIILALFSSLVKVVPMTTLAAVLIVAAYGALRWGRVITVWQAGPSSQIALVSTFVATLWLPIAAAVGIGVTLSLLLQLNTELMDLKVVRLVPLEDGHFEEAAVPGHLESRGVVLLDVYGSMLYAGSRTIERHLPDPTGADTPVVIVRLRGRSTFGSTALVVVAGYADRVAAAGGHLFLSGVSGPVLATLERSGRIDLKNKVTVFEADAIVGHSSEAAYRAGEAWLDEHAEDEES</sequence>
<accession>R4Z200</accession>
<feature type="transmembrane region" description="Helical" evidence="5">
    <location>
        <begin position="211"/>
        <end position="234"/>
    </location>
</feature>
<dbReference type="InterPro" id="IPR002645">
    <property type="entry name" value="STAS_dom"/>
</dbReference>
<dbReference type="GO" id="GO:0016020">
    <property type="term" value="C:membrane"/>
    <property type="evidence" value="ECO:0007669"/>
    <property type="project" value="UniProtKB-SubCell"/>
</dbReference>
<dbReference type="Proteomes" id="UP000018291">
    <property type="component" value="Unassembled WGS sequence"/>
</dbReference>
<dbReference type="AlphaFoldDB" id="R4Z200"/>
<dbReference type="Pfam" id="PF00916">
    <property type="entry name" value="Sulfate_transp"/>
    <property type="match status" value="1"/>
</dbReference>
<evidence type="ECO:0000256" key="4">
    <source>
        <dbReference type="ARBA" id="ARBA00023136"/>
    </source>
</evidence>
<dbReference type="GO" id="GO:0055085">
    <property type="term" value="P:transmembrane transport"/>
    <property type="evidence" value="ECO:0007669"/>
    <property type="project" value="InterPro"/>
</dbReference>
<comment type="caution">
    <text evidence="7">The sequence shown here is derived from an EMBL/GenBank/DDBJ whole genome shotgun (WGS) entry which is preliminary data.</text>
</comment>
<keyword evidence="4 5" id="KW-0472">Membrane</keyword>
<feature type="transmembrane region" description="Helical" evidence="5">
    <location>
        <begin position="112"/>
        <end position="131"/>
    </location>
</feature>
<dbReference type="STRING" id="1229780.BN381_130195"/>
<evidence type="ECO:0000256" key="3">
    <source>
        <dbReference type="ARBA" id="ARBA00022989"/>
    </source>
</evidence>
<gene>
    <name evidence="7" type="ORF">BN381_130195</name>
</gene>